<evidence type="ECO:0000256" key="1">
    <source>
        <dbReference type="SAM" id="MobiDB-lite"/>
    </source>
</evidence>
<evidence type="ECO:0000313" key="3">
    <source>
        <dbReference type="Proteomes" id="UP000186601"/>
    </source>
</evidence>
<feature type="compositionally biased region" description="Polar residues" evidence="1">
    <location>
        <begin position="47"/>
        <end position="56"/>
    </location>
</feature>
<proteinExistence type="predicted"/>
<feature type="region of interest" description="Disordered" evidence="1">
    <location>
        <begin position="36"/>
        <end position="56"/>
    </location>
</feature>
<dbReference type="EMBL" id="MLYV02000005">
    <property type="protein sequence ID" value="PSS38084.1"/>
    <property type="molecule type" value="Genomic_DNA"/>
</dbReference>
<accession>A0A2R6S709</accession>
<organism evidence="2 3">
    <name type="scientific">Hermanssonia centrifuga</name>
    <dbReference type="NCBI Taxonomy" id="98765"/>
    <lineage>
        <taxon>Eukaryota</taxon>
        <taxon>Fungi</taxon>
        <taxon>Dikarya</taxon>
        <taxon>Basidiomycota</taxon>
        <taxon>Agaricomycotina</taxon>
        <taxon>Agaricomycetes</taxon>
        <taxon>Polyporales</taxon>
        <taxon>Meruliaceae</taxon>
        <taxon>Hermanssonia</taxon>
    </lineage>
</organism>
<sequence>MSRKDTAGCADWLEDPLKVRCGVAYSDVERTKASLYTGRSRSKSDQRPSTANQEKTSIARLSCDKSFVYGRNVFDGDFDHLLYRLLLHYIAYDQIEDLLEQSLQLHGPLTHADLRSGTACTLPVVDGTLVNIRNILQKGRGD</sequence>
<evidence type="ECO:0000313" key="2">
    <source>
        <dbReference type="EMBL" id="PSS38084.1"/>
    </source>
</evidence>
<dbReference type="Proteomes" id="UP000186601">
    <property type="component" value="Unassembled WGS sequence"/>
</dbReference>
<name>A0A2R6S709_9APHY</name>
<comment type="caution">
    <text evidence="2">The sequence shown here is derived from an EMBL/GenBank/DDBJ whole genome shotgun (WGS) entry which is preliminary data.</text>
</comment>
<protein>
    <submittedName>
        <fullName evidence="2">Uncharacterized protein</fullName>
    </submittedName>
</protein>
<reference evidence="2 3" key="1">
    <citation type="submission" date="2018-02" db="EMBL/GenBank/DDBJ databases">
        <title>Genome sequence of the basidiomycete white-rot fungus Phlebia centrifuga.</title>
        <authorList>
            <person name="Granchi Z."/>
            <person name="Peng M."/>
            <person name="de Vries R.P."/>
            <person name="Hilden K."/>
            <person name="Makela M.R."/>
            <person name="Grigoriev I."/>
            <person name="Riley R."/>
        </authorList>
    </citation>
    <scope>NUCLEOTIDE SEQUENCE [LARGE SCALE GENOMIC DNA]</scope>
    <source>
        <strain evidence="2 3">FBCC195</strain>
    </source>
</reference>
<gene>
    <name evidence="2" type="ORF">PHLCEN_2v64</name>
</gene>
<dbReference type="AlphaFoldDB" id="A0A2R6S709"/>
<keyword evidence="3" id="KW-1185">Reference proteome</keyword>